<dbReference type="EMBL" id="JBEPNW010000002">
    <property type="protein sequence ID" value="MET3866211.1"/>
    <property type="molecule type" value="Genomic_DNA"/>
</dbReference>
<keyword evidence="3" id="KW-1185">Reference proteome</keyword>
<organism evidence="2 3">
    <name type="scientific">Methylobacterium radiotolerans</name>
    <dbReference type="NCBI Taxonomy" id="31998"/>
    <lineage>
        <taxon>Bacteria</taxon>
        <taxon>Pseudomonadati</taxon>
        <taxon>Pseudomonadota</taxon>
        <taxon>Alphaproteobacteria</taxon>
        <taxon>Hyphomicrobiales</taxon>
        <taxon>Methylobacteriaceae</taxon>
        <taxon>Methylobacterium</taxon>
    </lineage>
</organism>
<protein>
    <submittedName>
        <fullName evidence="2">Uncharacterized protein</fullName>
    </submittedName>
</protein>
<evidence type="ECO:0000313" key="3">
    <source>
        <dbReference type="Proteomes" id="UP001549119"/>
    </source>
</evidence>
<proteinExistence type="predicted"/>
<sequence>MPHWNRRERPDYRHLKDATPESALVTAIRSPTYGEARDYRLLAGFQARLTAMWGDREVLAIDELVPAHEEVRARDAGFFGHGRDWRGAFLHDAIGNLVGWGLRLAILVEEGTPEAQAFRMARRDPLFERMGNGQYRRLDAEGIREKSARGAGRREAARIRHAERVAHLIASHVGRLCEKGAAIPDVWFTRFPDEFGRLKGLAELVSDSRGTFVEAHRGMHLADQKAWLKAVEDYNQRHPMKAPPRDPAPVPAEDLDALDGL</sequence>
<dbReference type="RefSeq" id="WP_059409621.1">
    <property type="nucleotide sequence ID" value="NZ_JAZBNP010000001.1"/>
</dbReference>
<evidence type="ECO:0000256" key="1">
    <source>
        <dbReference type="SAM" id="MobiDB-lite"/>
    </source>
</evidence>
<dbReference type="Proteomes" id="UP001549119">
    <property type="component" value="Unassembled WGS sequence"/>
</dbReference>
<comment type="caution">
    <text evidence="2">The sequence shown here is derived from an EMBL/GenBank/DDBJ whole genome shotgun (WGS) entry which is preliminary data.</text>
</comment>
<gene>
    <name evidence="2" type="ORF">ABIC20_003520</name>
</gene>
<reference evidence="2 3" key="1">
    <citation type="submission" date="2024-06" db="EMBL/GenBank/DDBJ databases">
        <title>Genomics of switchgrass bacterial isolates.</title>
        <authorList>
            <person name="Shade A."/>
        </authorList>
    </citation>
    <scope>NUCLEOTIDE SEQUENCE [LARGE SCALE GENOMIC DNA]</scope>
    <source>
        <strain evidence="2 3">PvP084</strain>
    </source>
</reference>
<evidence type="ECO:0000313" key="2">
    <source>
        <dbReference type="EMBL" id="MET3866211.1"/>
    </source>
</evidence>
<name>A0ABV2NI90_9HYPH</name>
<feature type="region of interest" description="Disordered" evidence="1">
    <location>
        <begin position="237"/>
        <end position="261"/>
    </location>
</feature>
<feature type="compositionally biased region" description="Pro residues" evidence="1">
    <location>
        <begin position="241"/>
        <end position="250"/>
    </location>
</feature>
<accession>A0ABV2NI90</accession>